<evidence type="ECO:0000313" key="1">
    <source>
        <dbReference type="EMBL" id="HFK96358.1"/>
    </source>
</evidence>
<gene>
    <name evidence="1" type="ORF">ENS06_03410</name>
</gene>
<proteinExistence type="predicted"/>
<dbReference type="PANTHER" id="PTHR37833">
    <property type="entry name" value="LIPOPROTEIN-RELATED"/>
    <property type="match status" value="1"/>
</dbReference>
<organism evidence="1">
    <name type="scientific">Desulfacinum infernum</name>
    <dbReference type="NCBI Taxonomy" id="35837"/>
    <lineage>
        <taxon>Bacteria</taxon>
        <taxon>Pseudomonadati</taxon>
        <taxon>Thermodesulfobacteriota</taxon>
        <taxon>Syntrophobacteria</taxon>
        <taxon>Syntrophobacterales</taxon>
        <taxon>Syntrophobacteraceae</taxon>
        <taxon>Desulfacinum</taxon>
    </lineage>
</organism>
<dbReference type="InterPro" id="IPR013783">
    <property type="entry name" value="Ig-like_fold"/>
</dbReference>
<dbReference type="Gene3D" id="2.60.40.10">
    <property type="entry name" value="Immunoglobulins"/>
    <property type="match status" value="1"/>
</dbReference>
<comment type="caution">
    <text evidence="1">The sequence shown here is derived from an EMBL/GenBank/DDBJ whole genome shotgun (WGS) entry which is preliminary data.</text>
</comment>
<protein>
    <submittedName>
        <fullName evidence="1">DUF1573 domain-containing protein</fullName>
    </submittedName>
</protein>
<accession>A0A831ZYH2</accession>
<reference evidence="1" key="1">
    <citation type="journal article" date="2020" name="mSystems">
        <title>Genome- and Community-Level Interaction Insights into Carbon Utilization and Element Cycling Functions of Hydrothermarchaeota in Hydrothermal Sediment.</title>
        <authorList>
            <person name="Zhou Z."/>
            <person name="Liu Y."/>
            <person name="Xu W."/>
            <person name="Pan J."/>
            <person name="Luo Z.H."/>
            <person name="Li M."/>
        </authorList>
    </citation>
    <scope>NUCLEOTIDE SEQUENCE [LARGE SCALE GENOMIC DNA]</scope>
    <source>
        <strain evidence="1">SpSt-456</strain>
    </source>
</reference>
<dbReference type="PANTHER" id="PTHR37833:SF1">
    <property type="entry name" value="SIGNAL PEPTIDE PROTEIN"/>
    <property type="match status" value="1"/>
</dbReference>
<dbReference type="AlphaFoldDB" id="A0A831ZYH2"/>
<sequence length="255" mass="27790">MARFDRVIPPGGEGKVTLTVNLSGYRGKVNKSATVYCNDPQTPRVSLSVSAKVVPFVEIRPSDTVVFRGPAAALKPQELEVESAKTPMRILRVENDLEKEVSVKVEPLVEGTRYRIVVANQTQRGTYAGRIRLITDHPQKPEVVLSVRGMVEGPIGIRPTSLLVGRAKGDMANRVGRVLVVSHTGAAFRITAVDYDRELLDVVTTAQEAPPGYVLDVSAKLEAVPAGTQKRTTVKVQTDAQPEEWLTVEVFVVNP</sequence>
<dbReference type="EMBL" id="DSTK01000012">
    <property type="protein sequence ID" value="HFK96358.1"/>
    <property type="molecule type" value="Genomic_DNA"/>
</dbReference>
<name>A0A831ZYH2_9BACT</name>